<sequence>MGRPRTPYGTAELEFVKRNLADILTLDHSEVSALARRNHPNEVLSIVATLQAITEILHAKWAGAVLAKLPESAWERDEGGQMHIKAGSASSMRYLSNDLADEESEEAHKLLSARQTLMERLVNEMPPSYRAAYRDMLCWVSADEHEDPNVARFPLSGDTAFGYKLLVLEEVFNERVKLDEQIWRKDSALSDSVSTPFEVTRKCSEDNLQYFKDVLDSWWRNAANVDGVPDSLLARVSANLSVNRALLEYASSDERGLEAADMTVEFLDQLNRKGICEVPIEIDHWNAANEQEKLANLLHHWFGHEGIILEKGGYFNRPMYDSDIDTVVRWSVELRQQYILGRGVFGGDREHGRPHNLFLFALAMVGSFFARAKTDHEFKGHNNRTYAVFPDRGTQREKPPVHAAQVLMQSYGMIAVANREQELSAVRVRTYAQTARVKRWHLQQLLAFAVKKRTAPELLVLFNQLERVRKARIEAYCRTRTGAYTIPFGNGVSGTSIFFTYSLLNKLFASH</sequence>
<gene>
    <name evidence="1" type="ORF">FAZ95_03520</name>
</gene>
<dbReference type="KEGG" id="tvl:FAZ95_03520"/>
<keyword evidence="2" id="KW-1185">Reference proteome</keyword>
<dbReference type="OrthoDB" id="9131032at2"/>
<name>A0A4P8IN99_9BURK</name>
<reference evidence="1 2" key="1">
    <citation type="submission" date="2019-05" db="EMBL/GenBank/DDBJ databases">
        <title>Burkholderia sp. DHOD12, isolated from subtropical forest soil.</title>
        <authorList>
            <person name="Gao Z.-H."/>
            <person name="Qiu L.-H."/>
        </authorList>
    </citation>
    <scope>NUCLEOTIDE SEQUENCE [LARGE SCALE GENOMIC DNA]</scope>
    <source>
        <strain evidence="1 2">DHOD12</strain>
    </source>
</reference>
<proteinExistence type="predicted"/>
<accession>A0A4P8IN99</accession>
<protein>
    <submittedName>
        <fullName evidence="1">Uncharacterized protein</fullName>
    </submittedName>
</protein>
<dbReference type="AlphaFoldDB" id="A0A4P8IN99"/>
<dbReference type="Proteomes" id="UP000298656">
    <property type="component" value="Chromosome 1"/>
</dbReference>
<dbReference type="EMBL" id="CP040077">
    <property type="protein sequence ID" value="QCP48334.1"/>
    <property type="molecule type" value="Genomic_DNA"/>
</dbReference>
<organism evidence="1 2">
    <name type="scientific">Trinickia violacea</name>
    <dbReference type="NCBI Taxonomy" id="2571746"/>
    <lineage>
        <taxon>Bacteria</taxon>
        <taxon>Pseudomonadati</taxon>
        <taxon>Pseudomonadota</taxon>
        <taxon>Betaproteobacteria</taxon>
        <taxon>Burkholderiales</taxon>
        <taxon>Burkholderiaceae</taxon>
        <taxon>Trinickia</taxon>
    </lineage>
</organism>
<evidence type="ECO:0000313" key="2">
    <source>
        <dbReference type="Proteomes" id="UP000298656"/>
    </source>
</evidence>
<evidence type="ECO:0000313" key="1">
    <source>
        <dbReference type="EMBL" id="QCP48334.1"/>
    </source>
</evidence>
<dbReference type="RefSeq" id="WP_137331176.1">
    <property type="nucleotide sequence ID" value="NZ_CP040077.1"/>
</dbReference>